<sequence length="352" mass="38348">MGVSLARALLLAVGLVAAQRQVRRHLEDARGGEHGTSMLGLKLASSGSTWWAHELKAQRGIVVEEELFTSTSHLSPKKREDKMVERLARCDGGGACGFTISPKNSPGVDWRRVGRAAGCVVAWERSNLAKTVVSIVRKRVLRVCGGKPNIHPGSKKADCANATAVFRVDDVEALLIEQLEWRVDFEAAVAEAVRDTPCFLRMRYEDFQRNETAELRRLRCALGLGAPDRKDRPVDVAKKTSDDLRDVIENYAEIEAYAAAVEAAAPACPLAAMLRSTGFETFECDVDAALAAARWERAAAGRPDDLTPWKAHANETHPREADVFSSARDVQSGAPAEVVLPGALLAPDHHDR</sequence>
<evidence type="ECO:0000313" key="2">
    <source>
        <dbReference type="EMBL" id="KAK7254817.1"/>
    </source>
</evidence>
<name>A0ABR1GG79_AURAN</name>
<dbReference type="InterPro" id="IPR027417">
    <property type="entry name" value="P-loop_NTPase"/>
</dbReference>
<evidence type="ECO:0000256" key="1">
    <source>
        <dbReference type="SAM" id="SignalP"/>
    </source>
</evidence>
<dbReference type="EMBL" id="JBBJCI010000016">
    <property type="protein sequence ID" value="KAK7254817.1"/>
    <property type="molecule type" value="Genomic_DNA"/>
</dbReference>
<feature type="signal peptide" evidence="1">
    <location>
        <begin position="1"/>
        <end position="18"/>
    </location>
</feature>
<gene>
    <name evidence="2" type="ORF">SO694_00133078</name>
</gene>
<keyword evidence="1" id="KW-0732">Signal</keyword>
<dbReference type="Proteomes" id="UP001363151">
    <property type="component" value="Unassembled WGS sequence"/>
</dbReference>
<dbReference type="Gene3D" id="3.40.50.300">
    <property type="entry name" value="P-loop containing nucleotide triphosphate hydrolases"/>
    <property type="match status" value="1"/>
</dbReference>
<proteinExistence type="predicted"/>
<reference evidence="2 3" key="1">
    <citation type="submission" date="2024-03" db="EMBL/GenBank/DDBJ databases">
        <title>Aureococcus anophagefferens CCMP1851 and Kratosvirus quantuckense: Draft genome of a second virus-susceptible host strain in the model system.</title>
        <authorList>
            <person name="Chase E."/>
            <person name="Truchon A.R."/>
            <person name="Schepens W."/>
            <person name="Wilhelm S.W."/>
        </authorList>
    </citation>
    <scope>NUCLEOTIDE SEQUENCE [LARGE SCALE GENOMIC DNA]</scope>
    <source>
        <strain evidence="2 3">CCMP1851</strain>
    </source>
</reference>
<feature type="chain" id="PRO_5046772865" description="Sulfotransferase domain-containing protein" evidence="1">
    <location>
        <begin position="19"/>
        <end position="352"/>
    </location>
</feature>
<comment type="caution">
    <text evidence="2">The sequence shown here is derived from an EMBL/GenBank/DDBJ whole genome shotgun (WGS) entry which is preliminary data.</text>
</comment>
<protein>
    <recommendedName>
        <fullName evidence="4">Sulfotransferase domain-containing protein</fullName>
    </recommendedName>
</protein>
<accession>A0ABR1GG79</accession>
<keyword evidence="3" id="KW-1185">Reference proteome</keyword>
<organism evidence="2 3">
    <name type="scientific">Aureococcus anophagefferens</name>
    <name type="common">Harmful bloom alga</name>
    <dbReference type="NCBI Taxonomy" id="44056"/>
    <lineage>
        <taxon>Eukaryota</taxon>
        <taxon>Sar</taxon>
        <taxon>Stramenopiles</taxon>
        <taxon>Ochrophyta</taxon>
        <taxon>Pelagophyceae</taxon>
        <taxon>Pelagomonadales</taxon>
        <taxon>Pelagomonadaceae</taxon>
        <taxon>Aureococcus</taxon>
    </lineage>
</organism>
<evidence type="ECO:0000313" key="3">
    <source>
        <dbReference type="Proteomes" id="UP001363151"/>
    </source>
</evidence>
<evidence type="ECO:0008006" key="4">
    <source>
        <dbReference type="Google" id="ProtNLM"/>
    </source>
</evidence>